<dbReference type="EMBL" id="CP066701">
    <property type="protein sequence ID" value="QQX25837.1"/>
    <property type="molecule type" value="Genomic_DNA"/>
</dbReference>
<organism evidence="5 6">
    <name type="scientific">Heyndrickxia sporothermodurans</name>
    <dbReference type="NCBI Taxonomy" id="46224"/>
    <lineage>
        <taxon>Bacteria</taxon>
        <taxon>Bacillati</taxon>
        <taxon>Bacillota</taxon>
        <taxon>Bacilli</taxon>
        <taxon>Bacillales</taxon>
        <taxon>Bacillaceae</taxon>
        <taxon>Heyndrickxia</taxon>
    </lineage>
</organism>
<dbReference type="Proteomes" id="UP000595512">
    <property type="component" value="Chromosome"/>
</dbReference>
<protein>
    <submittedName>
        <fullName evidence="5">Helix-turn-helix transcriptional regulator</fullName>
    </submittedName>
</protein>
<dbReference type="SUPFAM" id="SSF47413">
    <property type="entry name" value="lambda repressor-like DNA-binding domains"/>
    <property type="match status" value="1"/>
</dbReference>
<keyword evidence="2" id="KW-0238">DNA-binding</keyword>
<dbReference type="GO" id="GO:0005829">
    <property type="term" value="C:cytosol"/>
    <property type="evidence" value="ECO:0007669"/>
    <property type="project" value="TreeGrafter"/>
</dbReference>
<gene>
    <name evidence="5" type="ORF">JGZ69_02400</name>
</gene>
<dbReference type="GO" id="GO:0003700">
    <property type="term" value="F:DNA-binding transcription factor activity"/>
    <property type="evidence" value="ECO:0007669"/>
    <property type="project" value="TreeGrafter"/>
</dbReference>
<reference evidence="5 6" key="1">
    <citation type="submission" date="2020-12" db="EMBL/GenBank/DDBJ databases">
        <title>Taxonomic evaluation of the Bacillus sporothermodurans group of bacteria based on whole genome sequences.</title>
        <authorList>
            <person name="Fiedler G."/>
            <person name="Herbstmann A.-D."/>
            <person name="Doll E."/>
            <person name="Wenning M."/>
            <person name="Brinks E."/>
            <person name="Kabisch J."/>
            <person name="Breitenwieser F."/>
            <person name="Lappann M."/>
            <person name="Boehnlein C."/>
            <person name="Franz C."/>
        </authorList>
    </citation>
    <scope>NUCLEOTIDE SEQUENCE [LARGE SCALE GENOMIC DNA]</scope>
    <source>
        <strain evidence="5 6">DSM 10599</strain>
    </source>
</reference>
<keyword evidence="3" id="KW-0804">Transcription</keyword>
<keyword evidence="1" id="KW-0805">Transcription regulation</keyword>
<dbReference type="CDD" id="cd02209">
    <property type="entry name" value="cupin_XRE_C"/>
    <property type="match status" value="1"/>
</dbReference>
<proteinExistence type="predicted"/>
<evidence type="ECO:0000259" key="4">
    <source>
        <dbReference type="PROSITE" id="PS50943"/>
    </source>
</evidence>
<dbReference type="PANTHER" id="PTHR46797:SF23">
    <property type="entry name" value="HTH-TYPE TRANSCRIPTIONAL REGULATOR SUTR"/>
    <property type="match status" value="1"/>
</dbReference>
<dbReference type="PANTHER" id="PTHR46797">
    <property type="entry name" value="HTH-TYPE TRANSCRIPTIONAL REGULATOR"/>
    <property type="match status" value="1"/>
</dbReference>
<accession>A0AB37HHL7</accession>
<dbReference type="SMART" id="SM00530">
    <property type="entry name" value="HTH_XRE"/>
    <property type="match status" value="1"/>
</dbReference>
<evidence type="ECO:0000313" key="5">
    <source>
        <dbReference type="EMBL" id="QQX25837.1"/>
    </source>
</evidence>
<dbReference type="Gene3D" id="1.10.260.40">
    <property type="entry name" value="lambda repressor-like DNA-binding domains"/>
    <property type="match status" value="1"/>
</dbReference>
<name>A0AB37HHL7_9BACI</name>
<evidence type="ECO:0000313" key="6">
    <source>
        <dbReference type="Proteomes" id="UP000595512"/>
    </source>
</evidence>
<evidence type="ECO:0000256" key="1">
    <source>
        <dbReference type="ARBA" id="ARBA00023015"/>
    </source>
</evidence>
<dbReference type="PROSITE" id="PS50943">
    <property type="entry name" value="HTH_CROC1"/>
    <property type="match status" value="1"/>
</dbReference>
<dbReference type="AlphaFoldDB" id="A0AB37HHL7"/>
<evidence type="ECO:0000256" key="3">
    <source>
        <dbReference type="ARBA" id="ARBA00023163"/>
    </source>
</evidence>
<dbReference type="InterPro" id="IPR014710">
    <property type="entry name" value="RmlC-like_jellyroll"/>
</dbReference>
<dbReference type="InterPro" id="IPR050807">
    <property type="entry name" value="TransReg_Diox_bact_type"/>
</dbReference>
<dbReference type="CDD" id="cd00093">
    <property type="entry name" value="HTH_XRE"/>
    <property type="match status" value="1"/>
</dbReference>
<dbReference type="Gene3D" id="2.60.120.10">
    <property type="entry name" value="Jelly Rolls"/>
    <property type="match status" value="1"/>
</dbReference>
<dbReference type="GeneID" id="62500020"/>
<dbReference type="KEGG" id="hspo:JGZ69_02400"/>
<dbReference type="InterPro" id="IPR001387">
    <property type="entry name" value="Cro/C1-type_HTH"/>
</dbReference>
<dbReference type="SUPFAM" id="SSF51182">
    <property type="entry name" value="RmlC-like cupins"/>
    <property type="match status" value="1"/>
</dbReference>
<sequence length="193" mass="21847">MDKNFLSSQIGQQLRFYRQQRQLSLDELSEITGVSKPMLGQIERGASNPTVAVLWKIASGLQVPLASFLMKNPSIKLIREDEQPFFKEDHDLFEAYTNFALPGIPLENYRIRMHPGCLHQSEATSIGVTKMITVYSGVLCIEIGGEKHTLQKGDAISFSTDVQQTYQNSYEDICEFHMTIHYSSPYMNAQTSC</sequence>
<evidence type="ECO:0000256" key="2">
    <source>
        <dbReference type="ARBA" id="ARBA00023125"/>
    </source>
</evidence>
<dbReference type="GO" id="GO:0003677">
    <property type="term" value="F:DNA binding"/>
    <property type="evidence" value="ECO:0007669"/>
    <property type="project" value="UniProtKB-KW"/>
</dbReference>
<feature type="domain" description="HTH cro/C1-type" evidence="4">
    <location>
        <begin position="14"/>
        <end position="68"/>
    </location>
</feature>
<dbReference type="InterPro" id="IPR010982">
    <property type="entry name" value="Lambda_DNA-bd_dom_sf"/>
</dbReference>
<dbReference type="RefSeq" id="WP_107920504.1">
    <property type="nucleotide sequence ID" value="NZ_CP066701.1"/>
</dbReference>
<dbReference type="InterPro" id="IPR011051">
    <property type="entry name" value="RmlC_Cupin_sf"/>
</dbReference>
<dbReference type="Pfam" id="PF01381">
    <property type="entry name" value="HTH_3"/>
    <property type="match status" value="1"/>
</dbReference>